<dbReference type="InterPro" id="IPR011993">
    <property type="entry name" value="PH-like_dom_sf"/>
</dbReference>
<evidence type="ECO:0000256" key="1">
    <source>
        <dbReference type="ARBA" id="ARBA00022468"/>
    </source>
</evidence>
<gene>
    <name evidence="5" type="primary">Arhgap25</name>
    <name evidence="5" type="ORF">GTO95_0014540</name>
</gene>
<dbReference type="InterPro" id="IPR000198">
    <property type="entry name" value="RhoGAP_dom"/>
</dbReference>
<dbReference type="EMBL" id="JAAWVO010054658">
    <property type="protein sequence ID" value="MBN3321317.1"/>
    <property type="molecule type" value="Genomic_DNA"/>
</dbReference>
<evidence type="ECO:0000313" key="6">
    <source>
        <dbReference type="Proteomes" id="UP000736164"/>
    </source>
</evidence>
<organism evidence="5 6">
    <name type="scientific">Atractosteus spatula</name>
    <name type="common">Alligator gar</name>
    <name type="synonym">Lepisosteus spatula</name>
    <dbReference type="NCBI Taxonomy" id="7917"/>
    <lineage>
        <taxon>Eukaryota</taxon>
        <taxon>Metazoa</taxon>
        <taxon>Chordata</taxon>
        <taxon>Craniata</taxon>
        <taxon>Vertebrata</taxon>
        <taxon>Euteleostomi</taxon>
        <taxon>Actinopterygii</taxon>
        <taxon>Neopterygii</taxon>
        <taxon>Holostei</taxon>
        <taxon>Semionotiformes</taxon>
        <taxon>Lepisosteidae</taxon>
        <taxon>Atractosteus</taxon>
    </lineage>
</organism>
<dbReference type="AlphaFoldDB" id="A0A8J7NX20"/>
<dbReference type="GO" id="GO:0001891">
    <property type="term" value="C:phagocytic cup"/>
    <property type="evidence" value="ECO:0007669"/>
    <property type="project" value="TreeGrafter"/>
</dbReference>
<dbReference type="PANTHER" id="PTHR15228">
    <property type="entry name" value="SPERMATHECAL PHYSIOLOGY VARIANT"/>
    <property type="match status" value="1"/>
</dbReference>
<dbReference type="Gene3D" id="2.30.29.30">
    <property type="entry name" value="Pleckstrin-homology domain (PH domain)/Phosphotyrosine-binding domain (PTB)"/>
    <property type="match status" value="1"/>
</dbReference>
<keyword evidence="6" id="KW-1185">Reference proteome</keyword>
<reference evidence="5" key="1">
    <citation type="journal article" date="2021" name="Cell">
        <title>Tracing the genetic footprints of vertebrate landing in non-teleost ray-finned fishes.</title>
        <authorList>
            <person name="Bi X."/>
            <person name="Wang K."/>
            <person name="Yang L."/>
            <person name="Pan H."/>
            <person name="Jiang H."/>
            <person name="Wei Q."/>
            <person name="Fang M."/>
            <person name="Yu H."/>
            <person name="Zhu C."/>
            <person name="Cai Y."/>
            <person name="He Y."/>
            <person name="Gan X."/>
            <person name="Zeng H."/>
            <person name="Yu D."/>
            <person name="Zhu Y."/>
            <person name="Jiang H."/>
            <person name="Qiu Q."/>
            <person name="Yang H."/>
            <person name="Zhang Y.E."/>
            <person name="Wang W."/>
            <person name="Zhu M."/>
            <person name="He S."/>
            <person name="Zhang G."/>
        </authorList>
    </citation>
    <scope>NUCLEOTIDE SEQUENCE</scope>
    <source>
        <strain evidence="5">Allg_001</strain>
    </source>
</reference>
<dbReference type="GO" id="GO:0006911">
    <property type="term" value="P:phagocytosis, engulfment"/>
    <property type="evidence" value="ECO:0007669"/>
    <property type="project" value="TreeGrafter"/>
</dbReference>
<evidence type="ECO:0000256" key="2">
    <source>
        <dbReference type="SAM" id="MobiDB-lite"/>
    </source>
</evidence>
<dbReference type="PROSITE" id="PS50003">
    <property type="entry name" value="PH_DOMAIN"/>
    <property type="match status" value="1"/>
</dbReference>
<name>A0A8J7NX20_ATRSP</name>
<dbReference type="GO" id="GO:0007165">
    <property type="term" value="P:signal transduction"/>
    <property type="evidence" value="ECO:0007669"/>
    <property type="project" value="InterPro"/>
</dbReference>
<dbReference type="Pfam" id="PF00620">
    <property type="entry name" value="RhoGAP"/>
    <property type="match status" value="2"/>
</dbReference>
<feature type="region of interest" description="Disordered" evidence="2">
    <location>
        <begin position="386"/>
        <end position="437"/>
    </location>
</feature>
<proteinExistence type="predicted"/>
<dbReference type="SMART" id="SM00233">
    <property type="entry name" value="PH"/>
    <property type="match status" value="1"/>
</dbReference>
<dbReference type="SMART" id="SM00324">
    <property type="entry name" value="RhoGAP"/>
    <property type="match status" value="1"/>
</dbReference>
<evidence type="ECO:0000259" key="4">
    <source>
        <dbReference type="PROSITE" id="PS50238"/>
    </source>
</evidence>
<evidence type="ECO:0000259" key="3">
    <source>
        <dbReference type="PROSITE" id="PS50003"/>
    </source>
</evidence>
<feature type="non-terminal residue" evidence="5">
    <location>
        <position position="673"/>
    </location>
</feature>
<dbReference type="Gene3D" id="1.10.555.10">
    <property type="entry name" value="Rho GTPase activation protein"/>
    <property type="match status" value="1"/>
</dbReference>
<dbReference type="Pfam" id="PF00169">
    <property type="entry name" value="PH"/>
    <property type="match status" value="1"/>
</dbReference>
<feature type="compositionally biased region" description="Basic and acidic residues" evidence="2">
    <location>
        <begin position="570"/>
        <end position="581"/>
    </location>
</feature>
<dbReference type="Proteomes" id="UP000736164">
    <property type="component" value="Unassembled WGS sequence"/>
</dbReference>
<dbReference type="GO" id="GO:0007015">
    <property type="term" value="P:actin filament organization"/>
    <property type="evidence" value="ECO:0007669"/>
    <property type="project" value="TreeGrafter"/>
</dbReference>
<dbReference type="InterPro" id="IPR001849">
    <property type="entry name" value="PH_domain"/>
</dbReference>
<dbReference type="SUPFAM" id="SSF50729">
    <property type="entry name" value="PH domain-like"/>
    <property type="match status" value="1"/>
</dbReference>
<dbReference type="PANTHER" id="PTHR15228:SF20">
    <property type="entry name" value="RHO GTPASE-ACTIVATING PROTEIN 25"/>
    <property type="match status" value="1"/>
</dbReference>
<dbReference type="CDD" id="cd13263">
    <property type="entry name" value="PH_RhoGap25-like"/>
    <property type="match status" value="1"/>
</dbReference>
<keyword evidence="1" id="KW-0343">GTPase activation</keyword>
<sequence length="673" mass="75227">MPADPSSGLGQPGSLNSLDRPLKTGWLKKQRSIVKNWQLKYFVLKGQNLYYYKDDKDSTCQGYIALPSSQINELPSNADDPGKFLFEIIPGGFGDRERDSHILMANSQNEMEEWVKTIRRMIGAPSSGAVFGQNLADTLLYEQKFGHHSVPILVEKCAEFIREHGLSEEGIFRLPGQDNQVKQFRDAFDAGERPSFPSTEKQLAASTPSFSLNHILSIQNAPPKDVQTAQQQASHTTIKLMGWIDCCSHFLHFDTDVHTVASLFKLYLRELPQPVVPWCQYEDFLDCSQLLSTNPELGRVKIEKQISLLPRANYKLLSYICRFLYEIQLNSSVNKMSVENLATVIGVNLLKPRIEDPVTIMKGTPQIQKLMTVMISLHNELFPKSKDVAPFPPPQKSDNKKSNIPRSSVGWDVTEGPTDSSKDDISESPSLSESAEDVARFLDSDGLELEGANSLTSGSPCTDPWTGSPRKRTQTLPSRKSSFGGEGSMKNGSGKRAGLLEANLWGQPGSSPLESDSEKGTLSEDIFKILDLQRVSFYPGLRKTSERADSKALEATKETAAQAEVLQPRELQRSETEKEQKATTVQSREQEDNGNQKVYEDQINSLQKRNNELSATVAELRASLEVEKRRNAALEIRLRNADRAREEAEKRNQILDCEIQQFLSREKATTGPS</sequence>
<dbReference type="GO" id="GO:0005096">
    <property type="term" value="F:GTPase activator activity"/>
    <property type="evidence" value="ECO:0007669"/>
    <property type="project" value="UniProtKB-KW"/>
</dbReference>
<dbReference type="SUPFAM" id="SSF48350">
    <property type="entry name" value="GTPase activation domain, GAP"/>
    <property type="match status" value="1"/>
</dbReference>
<dbReference type="InterPro" id="IPR008936">
    <property type="entry name" value="Rho_GTPase_activation_prot"/>
</dbReference>
<comment type="caution">
    <text evidence="5">The sequence shown here is derived from an EMBL/GenBank/DDBJ whole genome shotgun (WGS) entry which is preliminary data.</text>
</comment>
<protein>
    <submittedName>
        <fullName evidence="5">RHG25 protein</fullName>
    </submittedName>
</protein>
<feature type="domain" description="PH" evidence="3">
    <location>
        <begin position="20"/>
        <end position="123"/>
    </location>
</feature>
<accession>A0A8J7NX20</accession>
<feature type="compositionally biased region" description="Basic and acidic residues" evidence="2">
    <location>
        <begin position="544"/>
        <end position="557"/>
    </location>
</feature>
<evidence type="ECO:0000313" key="5">
    <source>
        <dbReference type="EMBL" id="MBN3321317.1"/>
    </source>
</evidence>
<feature type="region of interest" description="Disordered" evidence="2">
    <location>
        <begin position="544"/>
        <end position="600"/>
    </location>
</feature>
<dbReference type="InterPro" id="IPR051025">
    <property type="entry name" value="RhoGAP"/>
</dbReference>
<feature type="non-terminal residue" evidence="5">
    <location>
        <position position="1"/>
    </location>
</feature>
<dbReference type="GO" id="GO:0051058">
    <property type="term" value="P:negative regulation of small GTPase mediated signal transduction"/>
    <property type="evidence" value="ECO:0007669"/>
    <property type="project" value="TreeGrafter"/>
</dbReference>
<feature type="region of interest" description="Disordered" evidence="2">
    <location>
        <begin position="450"/>
        <end position="520"/>
    </location>
</feature>
<dbReference type="PROSITE" id="PS50238">
    <property type="entry name" value="RHOGAP"/>
    <property type="match status" value="1"/>
</dbReference>
<feature type="domain" description="Rho-GAP" evidence="4">
    <location>
        <begin position="133"/>
        <end position="382"/>
    </location>
</feature>